<organism evidence="1 2">
    <name type="scientific">Hohenbuehelia grisea</name>
    <dbReference type="NCBI Taxonomy" id="104357"/>
    <lineage>
        <taxon>Eukaryota</taxon>
        <taxon>Fungi</taxon>
        <taxon>Dikarya</taxon>
        <taxon>Basidiomycota</taxon>
        <taxon>Agaricomycotina</taxon>
        <taxon>Agaricomycetes</taxon>
        <taxon>Agaricomycetidae</taxon>
        <taxon>Agaricales</taxon>
        <taxon>Pleurotineae</taxon>
        <taxon>Pleurotaceae</taxon>
        <taxon>Hohenbuehelia</taxon>
    </lineage>
</organism>
<evidence type="ECO:0000313" key="2">
    <source>
        <dbReference type="Proteomes" id="UP001556367"/>
    </source>
</evidence>
<gene>
    <name evidence="1" type="ORF">HGRIS_010749</name>
</gene>
<name>A0ABR3IYH5_9AGAR</name>
<proteinExistence type="predicted"/>
<dbReference type="Proteomes" id="UP001556367">
    <property type="component" value="Unassembled WGS sequence"/>
</dbReference>
<evidence type="ECO:0000313" key="1">
    <source>
        <dbReference type="EMBL" id="KAL0948130.1"/>
    </source>
</evidence>
<protein>
    <submittedName>
        <fullName evidence="1">Uncharacterized protein</fullName>
    </submittedName>
</protein>
<keyword evidence="2" id="KW-1185">Reference proteome</keyword>
<accession>A0ABR3IYH5</accession>
<reference evidence="2" key="1">
    <citation type="submission" date="2024-06" db="EMBL/GenBank/DDBJ databases">
        <title>Multi-omics analyses provide insights into the biosynthesis of the anticancer antibiotic pleurotin in Hohenbuehelia grisea.</title>
        <authorList>
            <person name="Weaver J.A."/>
            <person name="Alberti F."/>
        </authorList>
    </citation>
    <scope>NUCLEOTIDE SEQUENCE [LARGE SCALE GENOMIC DNA]</scope>
    <source>
        <strain evidence="2">T-177</strain>
    </source>
</reference>
<dbReference type="EMBL" id="JASNQZ010000014">
    <property type="protein sequence ID" value="KAL0948130.1"/>
    <property type="molecule type" value="Genomic_DNA"/>
</dbReference>
<comment type="caution">
    <text evidence="1">The sequence shown here is derived from an EMBL/GenBank/DDBJ whole genome shotgun (WGS) entry which is preliminary data.</text>
</comment>
<sequence>MYFLPYILNIPVIHSGLQIPCVWLTPPLLLNTAKAQGDSDDECDSASQLDPDKEVELYEKAVEEAIAKGAEDEMVLEEGEPIANGCKFG</sequence>